<evidence type="ECO:0000313" key="2">
    <source>
        <dbReference type="EMBL" id="AKM30368.1"/>
    </source>
</evidence>
<organism evidence="2 3">
    <name type="scientific">Pandoraea faecigallinarum</name>
    <dbReference type="NCBI Taxonomy" id="656179"/>
    <lineage>
        <taxon>Bacteria</taxon>
        <taxon>Pseudomonadati</taxon>
        <taxon>Pseudomonadota</taxon>
        <taxon>Betaproteobacteria</taxon>
        <taxon>Burkholderiales</taxon>
        <taxon>Burkholderiaceae</taxon>
        <taxon>Pandoraea</taxon>
    </lineage>
</organism>
<name>A0A0H3WUT4_9BURK</name>
<evidence type="ECO:0000256" key="1">
    <source>
        <dbReference type="SAM" id="MobiDB-lite"/>
    </source>
</evidence>
<sequence>MPDMRRNAARARRMSYGRHTLNRALKRTMACVSFGICSLHSAITRLRGAMSQFVPAIAGAARHGGPASPNTDRESPHAH</sequence>
<protein>
    <submittedName>
        <fullName evidence="2">Uncharacterized protein</fullName>
    </submittedName>
</protein>
<dbReference type="PATRIC" id="fig|656179.3.peg.2128"/>
<dbReference type="STRING" id="656179.AB870_09975"/>
<evidence type="ECO:0000313" key="3">
    <source>
        <dbReference type="Proteomes" id="UP000035651"/>
    </source>
</evidence>
<keyword evidence="3" id="KW-1185">Reference proteome</keyword>
<dbReference type="AlphaFoldDB" id="A0A0H3WUT4"/>
<reference evidence="2" key="1">
    <citation type="submission" date="2016-06" db="EMBL/GenBank/DDBJ databases">
        <title>Complete Genome Sequence of Pandoraea faecigallinarum DSM-23572.</title>
        <authorList>
            <person name="Yong D."/>
            <person name="Ee R."/>
            <person name="Lim Y.-L."/>
            <person name="Yin W.-F."/>
            <person name="Chan K.-G."/>
        </authorList>
    </citation>
    <scope>NUCLEOTIDE SEQUENCE</scope>
    <source>
        <strain evidence="2">DSM 23572</strain>
    </source>
</reference>
<feature type="region of interest" description="Disordered" evidence="1">
    <location>
        <begin position="60"/>
        <end position="79"/>
    </location>
</feature>
<dbReference type="KEGG" id="pfg:AB870_09975"/>
<dbReference type="EMBL" id="CP011807">
    <property type="protein sequence ID" value="AKM30368.1"/>
    <property type="molecule type" value="Genomic_DNA"/>
</dbReference>
<proteinExistence type="predicted"/>
<accession>A0A0H3WUT4</accession>
<gene>
    <name evidence="2" type="ORF">AB870_09975</name>
</gene>
<dbReference type="Proteomes" id="UP000035651">
    <property type="component" value="Chromosome"/>
</dbReference>